<dbReference type="Proteomes" id="UP001219862">
    <property type="component" value="Unassembled WGS sequence"/>
</dbReference>
<proteinExistence type="predicted"/>
<sequence>MKFLLLIALLALVFFLLGKKQSRPPSSEGSARPVPGPVPPQAMVSCARCGVHLPSDDALPGKGGMFCSAAHRAAFEAEQARNA</sequence>
<reference evidence="1 2" key="1">
    <citation type="submission" date="2022-10" db="EMBL/GenBank/DDBJ databases">
        <title>paucibacter sp. hw8 Genome sequencing.</title>
        <authorList>
            <person name="Park S."/>
        </authorList>
    </citation>
    <scope>NUCLEOTIDE SEQUENCE [LARGE SCALE GENOMIC DNA]</scope>
    <source>
        <strain evidence="2">hw8</strain>
    </source>
</reference>
<dbReference type="RefSeq" id="WP_273595333.1">
    <property type="nucleotide sequence ID" value="NZ_JAQQXS010000002.1"/>
</dbReference>
<evidence type="ECO:0000313" key="1">
    <source>
        <dbReference type="EMBL" id="MDC8784224.1"/>
    </source>
</evidence>
<comment type="caution">
    <text evidence="1">The sequence shown here is derived from an EMBL/GenBank/DDBJ whole genome shotgun (WGS) entry which is preliminary data.</text>
</comment>
<protein>
    <submittedName>
        <fullName evidence="1">PP0621 family protein</fullName>
    </submittedName>
</protein>
<dbReference type="InterPro" id="IPR049708">
    <property type="entry name" value="PP0621-like"/>
</dbReference>
<organism evidence="1 2">
    <name type="scientific">Roseateles koreensis</name>
    <dbReference type="NCBI Taxonomy" id="2987526"/>
    <lineage>
        <taxon>Bacteria</taxon>
        <taxon>Pseudomonadati</taxon>
        <taxon>Pseudomonadota</taxon>
        <taxon>Betaproteobacteria</taxon>
        <taxon>Burkholderiales</taxon>
        <taxon>Sphaerotilaceae</taxon>
        <taxon>Roseateles</taxon>
    </lineage>
</organism>
<name>A0ABT5KMW6_9BURK</name>
<gene>
    <name evidence="1" type="ORF">PRZ01_03330</name>
</gene>
<dbReference type="EMBL" id="JAQQXS010000002">
    <property type="protein sequence ID" value="MDC8784224.1"/>
    <property type="molecule type" value="Genomic_DNA"/>
</dbReference>
<evidence type="ECO:0000313" key="2">
    <source>
        <dbReference type="Proteomes" id="UP001219862"/>
    </source>
</evidence>
<dbReference type="NCBIfam" id="NF041023">
    <property type="entry name" value="PP0621_fam"/>
    <property type="match status" value="1"/>
</dbReference>
<accession>A0ABT5KMW6</accession>
<keyword evidence="2" id="KW-1185">Reference proteome</keyword>